<dbReference type="AlphaFoldDB" id="A0A7D9DSN0"/>
<dbReference type="OrthoDB" id="2357358at2759"/>
<organism evidence="1 2">
    <name type="scientific">Paramuricea clavata</name>
    <name type="common">Red gorgonian</name>
    <name type="synonym">Violescent sea-whip</name>
    <dbReference type="NCBI Taxonomy" id="317549"/>
    <lineage>
        <taxon>Eukaryota</taxon>
        <taxon>Metazoa</taxon>
        <taxon>Cnidaria</taxon>
        <taxon>Anthozoa</taxon>
        <taxon>Octocorallia</taxon>
        <taxon>Malacalcyonacea</taxon>
        <taxon>Plexauridae</taxon>
        <taxon>Paramuricea</taxon>
    </lineage>
</organism>
<gene>
    <name evidence="1" type="ORF">PACLA_8A080585</name>
</gene>
<evidence type="ECO:0000313" key="2">
    <source>
        <dbReference type="Proteomes" id="UP001152795"/>
    </source>
</evidence>
<evidence type="ECO:0000313" key="1">
    <source>
        <dbReference type="EMBL" id="CAB3992347.1"/>
    </source>
</evidence>
<dbReference type="PANTHER" id="PTHR31424">
    <property type="entry name" value="PROTEIN CBG23806"/>
    <property type="match status" value="1"/>
</dbReference>
<sequence length="218" mass="24837">MLYDGLPRSYLIRQCKDEINKLSHIVRTPGTAPGAQLDFMSELKSVVEGMIHQGTIDISDPTFKLDIKLSGDGAKMSRLTNFVVISFSVLNNKKMLCHQKVTTHLLSLKATSHTICSKVLALLYLSKSTNWLKARELKSLAAVFQWKFILEEITRCDVSKHQNFYWENLTRTTKDIIECSMKNIFSCAFKPLVNIPLCNVVLDELHLMLRVTGKELFK</sequence>
<name>A0A7D9DSN0_PARCT</name>
<dbReference type="Proteomes" id="UP001152795">
    <property type="component" value="Unassembled WGS sequence"/>
</dbReference>
<keyword evidence="2" id="KW-1185">Reference proteome</keyword>
<accession>A0A7D9DSN0</accession>
<reference evidence="1" key="1">
    <citation type="submission" date="2020-04" db="EMBL/GenBank/DDBJ databases">
        <authorList>
            <person name="Alioto T."/>
            <person name="Alioto T."/>
            <person name="Gomez Garrido J."/>
        </authorList>
    </citation>
    <scope>NUCLEOTIDE SEQUENCE</scope>
    <source>
        <strain evidence="1">A484AB</strain>
    </source>
</reference>
<proteinExistence type="predicted"/>
<dbReference type="EMBL" id="CACRXK020002029">
    <property type="protein sequence ID" value="CAB3992347.1"/>
    <property type="molecule type" value="Genomic_DNA"/>
</dbReference>
<comment type="caution">
    <text evidence="1">The sequence shown here is derived from an EMBL/GenBank/DDBJ whole genome shotgun (WGS) entry which is preliminary data.</text>
</comment>
<dbReference type="PANTHER" id="PTHR31424:SF3">
    <property type="entry name" value="RING-TYPE DOMAIN-CONTAINING PROTEIN"/>
    <property type="match status" value="1"/>
</dbReference>
<protein>
    <submittedName>
        <fullName evidence="1">Uncharacterized protein</fullName>
    </submittedName>
</protein>